<organism evidence="1 2">
    <name type="scientific">Dyadobacter pollutisoli</name>
    <dbReference type="NCBI Taxonomy" id="2910158"/>
    <lineage>
        <taxon>Bacteria</taxon>
        <taxon>Pseudomonadati</taxon>
        <taxon>Bacteroidota</taxon>
        <taxon>Cytophagia</taxon>
        <taxon>Cytophagales</taxon>
        <taxon>Spirosomataceae</taxon>
        <taxon>Dyadobacter</taxon>
    </lineage>
</organism>
<gene>
    <name evidence="1" type="ORF">ON006_11650</name>
</gene>
<dbReference type="AlphaFoldDB" id="A0A9E8NHW8"/>
<dbReference type="Proteomes" id="UP001164653">
    <property type="component" value="Chromosome"/>
</dbReference>
<proteinExistence type="predicted"/>
<accession>A0A9E8NHW8</accession>
<evidence type="ECO:0000313" key="1">
    <source>
        <dbReference type="EMBL" id="WAC14592.1"/>
    </source>
</evidence>
<keyword evidence="2" id="KW-1185">Reference proteome</keyword>
<dbReference type="EMBL" id="CP112998">
    <property type="protein sequence ID" value="WAC14592.1"/>
    <property type="molecule type" value="Genomic_DNA"/>
</dbReference>
<dbReference type="KEGG" id="dpf:ON006_11650"/>
<name>A0A9E8NHW8_9BACT</name>
<protein>
    <submittedName>
        <fullName evidence="1">RagB/SusD family nutrient uptake outer membrane protein</fullName>
    </submittedName>
</protein>
<reference evidence="1" key="1">
    <citation type="submission" date="2022-11" db="EMBL/GenBank/DDBJ databases">
        <title>Dyadobacter pollutisoli sp. nov., isolated from plastic dumped soil.</title>
        <authorList>
            <person name="Kim J.M."/>
            <person name="Kim K.R."/>
            <person name="Lee J.K."/>
            <person name="Hao L."/>
            <person name="Jeon C.O."/>
        </authorList>
    </citation>
    <scope>NUCLEOTIDE SEQUENCE</scope>
    <source>
        <strain evidence="1">U1</strain>
    </source>
</reference>
<dbReference type="RefSeq" id="WP_244819961.1">
    <property type="nucleotide sequence ID" value="NZ_CP112998.1"/>
</dbReference>
<evidence type="ECO:0000313" key="2">
    <source>
        <dbReference type="Proteomes" id="UP001164653"/>
    </source>
</evidence>
<sequence length="48" mass="5414">MNELFSVPQVEIDRSGGSITQNPNYWHLPGFQNLASLISFTLYISINT</sequence>